<protein>
    <submittedName>
        <fullName evidence="1">Transglutaminase family protein</fullName>
    </submittedName>
</protein>
<reference evidence="1 2" key="1">
    <citation type="journal article" date="2022" name="Int. J. Syst. Evol. Microbiol.">
        <title>Miniphocaeibacter halophilus sp. nov., an ammonium-tolerant acetate-producing bacterium isolated from a biogas system.</title>
        <authorList>
            <person name="Schnurer A."/>
            <person name="Singh A."/>
            <person name="Bi S."/>
            <person name="Qiao W."/>
            <person name="Westerholm M."/>
        </authorList>
    </citation>
    <scope>NUCLEOTIDE SEQUENCE [LARGE SCALE GENOMIC DNA]</scope>
    <source>
        <strain evidence="1 2">AMB_01</strain>
    </source>
</reference>
<organism evidence="1 2">
    <name type="scientific">Miniphocaeibacter halophilus</name>
    <dbReference type="NCBI Taxonomy" id="2931922"/>
    <lineage>
        <taxon>Bacteria</taxon>
        <taxon>Bacillati</taxon>
        <taxon>Bacillota</taxon>
        <taxon>Tissierellia</taxon>
        <taxon>Tissierellales</taxon>
        <taxon>Peptoniphilaceae</taxon>
        <taxon>Miniphocaeibacter</taxon>
    </lineage>
</organism>
<dbReference type="Proteomes" id="UP000595814">
    <property type="component" value="Chromosome"/>
</dbReference>
<accession>A0AC61MVR4</accession>
<evidence type="ECO:0000313" key="2">
    <source>
        <dbReference type="Proteomes" id="UP000595814"/>
    </source>
</evidence>
<gene>
    <name evidence="1" type="ORF">JFY71_11760</name>
</gene>
<keyword evidence="2" id="KW-1185">Reference proteome</keyword>
<name>A0AC61MVR4_9FIRM</name>
<evidence type="ECO:0000313" key="1">
    <source>
        <dbReference type="EMBL" id="QQK07923.1"/>
    </source>
</evidence>
<dbReference type="EMBL" id="CP066744">
    <property type="protein sequence ID" value="QQK07923.1"/>
    <property type="molecule type" value="Genomic_DNA"/>
</dbReference>
<proteinExistence type="predicted"/>
<sequence>MKLESDNMKKYLESSNYIDYNNDLIKRKSFEIKNNSKDNLDYIKKCFEFVRDEIKHSWDYKESRITIKASDVLKYKTGICWAKSNLLAALLRVNNIPTGFCYQKLTLKDKPSSGYCIHAFNAVKIEEINKWVKLDARGNNNIVNVEFSLDRDNLAFNTRKHYGEKEYDIIYYKPLENTMKVLKENRDALFMYLNCLPEDI</sequence>